<comment type="subcellular location">
    <subcellularLocation>
        <location evidence="1">Cell membrane</location>
        <topology evidence="1">Multi-pass membrane protein</topology>
    </subcellularLocation>
</comment>
<evidence type="ECO:0000259" key="11">
    <source>
        <dbReference type="Pfam" id="PF21088"/>
    </source>
</evidence>
<feature type="transmembrane region" description="Helical" evidence="8">
    <location>
        <begin position="279"/>
        <end position="310"/>
    </location>
</feature>
<evidence type="ECO:0000256" key="6">
    <source>
        <dbReference type="ARBA" id="ARBA00023136"/>
    </source>
</evidence>
<feature type="transmembrane region" description="Helical" evidence="8">
    <location>
        <begin position="173"/>
        <end position="190"/>
    </location>
</feature>
<reference evidence="12" key="1">
    <citation type="journal article" date="2014" name="Int. J. Syst. Evol. Microbiol.">
        <title>Complete genome of a new Firmicutes species belonging to the dominant human colonic microbiota ('Ruminococcus bicirculans') reveals two chromosomes and a selective capacity to utilize plant glucans.</title>
        <authorList>
            <consortium name="NISC Comparative Sequencing Program"/>
            <person name="Wegmann U."/>
            <person name="Louis P."/>
            <person name="Goesmann A."/>
            <person name="Henrissat B."/>
            <person name="Duncan S.H."/>
            <person name="Flint H.J."/>
        </authorList>
    </citation>
    <scope>NUCLEOTIDE SEQUENCE</scope>
    <source>
        <strain evidence="12">NBRC 108216</strain>
    </source>
</reference>
<dbReference type="InterPro" id="IPR052702">
    <property type="entry name" value="MscS-like_channel"/>
</dbReference>
<comment type="similarity">
    <text evidence="2">Belongs to the MscS (TC 1.A.23) family.</text>
</comment>
<evidence type="ECO:0000313" key="12">
    <source>
        <dbReference type="EMBL" id="GLQ20717.1"/>
    </source>
</evidence>
<feature type="transmembrane region" description="Helical" evidence="8">
    <location>
        <begin position="71"/>
        <end position="90"/>
    </location>
</feature>
<evidence type="ECO:0000313" key="13">
    <source>
        <dbReference type="Proteomes" id="UP001161390"/>
    </source>
</evidence>
<sequence>MQDQQIEDMPAQDMPAQAEPDVQDADPTPDTVQGVFDEVDVEVSRSFQDMLTEAQDWGLSVLDQLLSLSSLWQLLAILLAAILGFILSRGPKQRVEAMRAARKPDAFLHKAYNAIAGIMWPLFVVLLLWLATFIFSAAGLPSNILRIAASLTNAAIIVRLLTRNMEAGPLRTLIAITAWGVAALYILNLLDPLTGALDSAALSIGGTRISILDVLTSFILAIAALWIGRILGDAAQSSLRSSPRLTPSMSGLLGQVAKIGLMILAVIIALQSIGIPLTAFAVVSGAIGVGIGFGLQSIFSNFISGIIILFEKSIKVGDFIELQSGVRGQVKELNIRSTLVTTNDSVDILVPNEEFIKAQVINWTLRDPRRRLRVPFGVAYGTDKEVVRKAALEAAEAVEWTVKEPGKETQVWLVEFGDSSLNYELVVWLNDRAVKRPGRVMADYNWALHTALEAYELEIPFPQRDLNLRAPAEITVRMAEKSVKTE</sequence>
<evidence type="ECO:0000256" key="1">
    <source>
        <dbReference type="ARBA" id="ARBA00004651"/>
    </source>
</evidence>
<keyword evidence="4 8" id="KW-0812">Transmembrane</keyword>
<feature type="transmembrane region" description="Helical" evidence="8">
    <location>
        <begin position="111"/>
        <end position="138"/>
    </location>
</feature>
<dbReference type="InterPro" id="IPR010920">
    <property type="entry name" value="LSM_dom_sf"/>
</dbReference>
<dbReference type="InterPro" id="IPR049278">
    <property type="entry name" value="MS_channel_C"/>
</dbReference>
<keyword evidence="6 8" id="KW-0472">Membrane</keyword>
<feature type="transmembrane region" description="Helical" evidence="8">
    <location>
        <begin position="252"/>
        <end position="273"/>
    </location>
</feature>
<dbReference type="Proteomes" id="UP001161390">
    <property type="component" value="Unassembled WGS sequence"/>
</dbReference>
<protein>
    <submittedName>
        <fullName evidence="12">Mechanosensitive ion channel protein</fullName>
    </submittedName>
</protein>
<evidence type="ECO:0000256" key="5">
    <source>
        <dbReference type="ARBA" id="ARBA00022989"/>
    </source>
</evidence>
<comment type="caution">
    <text evidence="12">The sequence shown here is derived from an EMBL/GenBank/DDBJ whole genome shotgun (WGS) entry which is preliminary data.</text>
</comment>
<keyword evidence="13" id="KW-1185">Reference proteome</keyword>
<feature type="domain" description="Mechanosensitive ion channel MscS" evidence="9">
    <location>
        <begin position="298"/>
        <end position="364"/>
    </location>
</feature>
<feature type="transmembrane region" description="Helical" evidence="8">
    <location>
        <begin position="144"/>
        <end position="161"/>
    </location>
</feature>
<feature type="domain" description="Mechanosensitive ion channel transmembrane helices 2/3" evidence="11">
    <location>
        <begin position="256"/>
        <end position="296"/>
    </location>
</feature>
<keyword evidence="3" id="KW-1003">Cell membrane</keyword>
<dbReference type="InterPro" id="IPR049142">
    <property type="entry name" value="MS_channel_1st"/>
</dbReference>
<evidence type="ECO:0000259" key="9">
    <source>
        <dbReference type="Pfam" id="PF00924"/>
    </source>
</evidence>
<evidence type="ECO:0000256" key="2">
    <source>
        <dbReference type="ARBA" id="ARBA00008017"/>
    </source>
</evidence>
<dbReference type="Gene3D" id="1.10.287.1260">
    <property type="match status" value="1"/>
</dbReference>
<dbReference type="Pfam" id="PF00924">
    <property type="entry name" value="MS_channel_2nd"/>
    <property type="match status" value="1"/>
</dbReference>
<evidence type="ECO:0000259" key="10">
    <source>
        <dbReference type="Pfam" id="PF21082"/>
    </source>
</evidence>
<dbReference type="InterPro" id="IPR023408">
    <property type="entry name" value="MscS_beta-dom_sf"/>
</dbReference>
<dbReference type="InterPro" id="IPR011066">
    <property type="entry name" value="MscS_channel_C_sf"/>
</dbReference>
<evidence type="ECO:0000256" key="3">
    <source>
        <dbReference type="ARBA" id="ARBA00022475"/>
    </source>
</evidence>
<name>A0ABQ5V1A1_9PROT</name>
<gene>
    <name evidence="12" type="ORF">GCM10007854_16720</name>
</gene>
<organism evidence="12 13">
    <name type="scientific">Algimonas porphyrae</name>
    <dbReference type="NCBI Taxonomy" id="1128113"/>
    <lineage>
        <taxon>Bacteria</taxon>
        <taxon>Pseudomonadati</taxon>
        <taxon>Pseudomonadota</taxon>
        <taxon>Alphaproteobacteria</taxon>
        <taxon>Maricaulales</taxon>
        <taxon>Robiginitomaculaceae</taxon>
        <taxon>Algimonas</taxon>
    </lineage>
</organism>
<reference evidence="12" key="2">
    <citation type="submission" date="2023-01" db="EMBL/GenBank/DDBJ databases">
        <title>Draft genome sequence of Algimonas porphyrae strain NBRC 108216.</title>
        <authorList>
            <person name="Sun Q."/>
            <person name="Mori K."/>
        </authorList>
    </citation>
    <scope>NUCLEOTIDE SEQUENCE</scope>
    <source>
        <strain evidence="12">NBRC 108216</strain>
    </source>
</reference>
<dbReference type="SUPFAM" id="SSF50182">
    <property type="entry name" value="Sm-like ribonucleoproteins"/>
    <property type="match status" value="1"/>
</dbReference>
<dbReference type="EMBL" id="BSNJ01000003">
    <property type="protein sequence ID" value="GLQ20717.1"/>
    <property type="molecule type" value="Genomic_DNA"/>
</dbReference>
<dbReference type="SUPFAM" id="SSF82689">
    <property type="entry name" value="Mechanosensitive channel protein MscS (YggB), C-terminal domain"/>
    <property type="match status" value="1"/>
</dbReference>
<feature type="domain" description="Mechanosensitive ion channel MscS C-terminal" evidence="10">
    <location>
        <begin position="373"/>
        <end position="433"/>
    </location>
</feature>
<feature type="transmembrane region" description="Helical" evidence="8">
    <location>
        <begin position="210"/>
        <end position="231"/>
    </location>
</feature>
<dbReference type="InterPro" id="IPR006685">
    <property type="entry name" value="MscS_channel_2nd"/>
</dbReference>
<dbReference type="Gene3D" id="2.30.30.60">
    <property type="match status" value="1"/>
</dbReference>
<dbReference type="InterPro" id="IPR011014">
    <property type="entry name" value="MscS_channel_TM-2"/>
</dbReference>
<keyword evidence="5 8" id="KW-1133">Transmembrane helix</keyword>
<feature type="region of interest" description="Disordered" evidence="7">
    <location>
        <begin position="1"/>
        <end position="28"/>
    </location>
</feature>
<dbReference type="Pfam" id="PF21088">
    <property type="entry name" value="MS_channel_1st"/>
    <property type="match status" value="1"/>
</dbReference>
<evidence type="ECO:0000256" key="4">
    <source>
        <dbReference type="ARBA" id="ARBA00022692"/>
    </source>
</evidence>
<evidence type="ECO:0000256" key="8">
    <source>
        <dbReference type="SAM" id="Phobius"/>
    </source>
</evidence>
<dbReference type="RefSeq" id="WP_284371516.1">
    <property type="nucleotide sequence ID" value="NZ_BSNJ01000003.1"/>
</dbReference>
<dbReference type="Gene3D" id="3.30.70.100">
    <property type="match status" value="1"/>
</dbReference>
<dbReference type="SUPFAM" id="SSF82861">
    <property type="entry name" value="Mechanosensitive channel protein MscS (YggB), transmembrane region"/>
    <property type="match status" value="1"/>
</dbReference>
<proteinExistence type="inferred from homology"/>
<dbReference type="Pfam" id="PF21082">
    <property type="entry name" value="MS_channel_3rd"/>
    <property type="match status" value="1"/>
</dbReference>
<dbReference type="PANTHER" id="PTHR30347:SF1">
    <property type="entry name" value="MECHANOSENSITIVE CHANNEL MSCK"/>
    <property type="match status" value="1"/>
</dbReference>
<accession>A0ABQ5V1A1</accession>
<dbReference type="PANTHER" id="PTHR30347">
    <property type="entry name" value="POTASSIUM CHANNEL RELATED"/>
    <property type="match status" value="1"/>
</dbReference>
<evidence type="ECO:0000256" key="7">
    <source>
        <dbReference type="SAM" id="MobiDB-lite"/>
    </source>
</evidence>